<evidence type="ECO:0000313" key="3">
    <source>
        <dbReference type="Proteomes" id="UP000178602"/>
    </source>
</evidence>
<evidence type="ECO:0000313" key="2">
    <source>
        <dbReference type="EMBL" id="OGC28080.1"/>
    </source>
</evidence>
<sequence>MQILIAITVICIFLSLAVDQKITIEGITRGLKMFFDLLPSLLTVLALVSVFLYLVPDETIILLLGSKSGAMGIAIAAMVGSIALIPAFIAFPIAKILMVKGVSYPVVAVFITTLIMVGVLTLPIEIKYFGKKAALMRNGLSFFGALIVGLLIGIFL</sequence>
<organism evidence="2 3">
    <name type="scientific">candidate division WOR-1 bacterium RIFOXYC12_FULL_54_18</name>
    <dbReference type="NCBI Taxonomy" id="1802584"/>
    <lineage>
        <taxon>Bacteria</taxon>
        <taxon>Bacillati</taxon>
        <taxon>Saganbacteria</taxon>
    </lineage>
</organism>
<reference evidence="2 3" key="1">
    <citation type="journal article" date="2016" name="Nat. Commun.">
        <title>Thousands of microbial genomes shed light on interconnected biogeochemical processes in an aquifer system.</title>
        <authorList>
            <person name="Anantharaman K."/>
            <person name="Brown C.T."/>
            <person name="Hug L.A."/>
            <person name="Sharon I."/>
            <person name="Castelle C.J."/>
            <person name="Probst A.J."/>
            <person name="Thomas B.C."/>
            <person name="Singh A."/>
            <person name="Wilkins M.J."/>
            <person name="Karaoz U."/>
            <person name="Brodie E.L."/>
            <person name="Williams K.H."/>
            <person name="Hubbard S.S."/>
            <person name="Banfield J.F."/>
        </authorList>
    </citation>
    <scope>NUCLEOTIDE SEQUENCE [LARGE SCALE GENOMIC DNA]</scope>
</reference>
<keyword evidence="1" id="KW-0472">Membrane</keyword>
<name>A0A1F4T6A2_UNCSA</name>
<protein>
    <recommendedName>
        <fullName evidence="4">Permease</fullName>
    </recommendedName>
</protein>
<keyword evidence="1" id="KW-0812">Transmembrane</keyword>
<comment type="caution">
    <text evidence="2">The sequence shown here is derived from an EMBL/GenBank/DDBJ whole genome shotgun (WGS) entry which is preliminary data.</text>
</comment>
<evidence type="ECO:0008006" key="4">
    <source>
        <dbReference type="Google" id="ProtNLM"/>
    </source>
</evidence>
<feature type="transmembrane region" description="Helical" evidence="1">
    <location>
        <begin position="102"/>
        <end position="122"/>
    </location>
</feature>
<gene>
    <name evidence="2" type="ORF">A3K49_03690</name>
</gene>
<feature type="transmembrane region" description="Helical" evidence="1">
    <location>
        <begin position="33"/>
        <end position="56"/>
    </location>
</feature>
<keyword evidence="1" id="KW-1133">Transmembrane helix</keyword>
<proteinExistence type="predicted"/>
<dbReference type="AlphaFoldDB" id="A0A1F4T6A2"/>
<dbReference type="EMBL" id="MEUG01000001">
    <property type="protein sequence ID" value="OGC28080.1"/>
    <property type="molecule type" value="Genomic_DNA"/>
</dbReference>
<accession>A0A1F4T6A2</accession>
<dbReference type="Proteomes" id="UP000178602">
    <property type="component" value="Unassembled WGS sequence"/>
</dbReference>
<evidence type="ECO:0000256" key="1">
    <source>
        <dbReference type="SAM" id="Phobius"/>
    </source>
</evidence>
<feature type="transmembrane region" description="Helical" evidence="1">
    <location>
        <begin position="68"/>
        <end position="90"/>
    </location>
</feature>
<feature type="transmembrane region" description="Helical" evidence="1">
    <location>
        <begin position="134"/>
        <end position="155"/>
    </location>
</feature>